<dbReference type="Proteomes" id="UP000031599">
    <property type="component" value="Unassembled WGS sequence"/>
</dbReference>
<evidence type="ECO:0008006" key="3">
    <source>
        <dbReference type="Google" id="ProtNLM"/>
    </source>
</evidence>
<comment type="caution">
    <text evidence="1">The sequence shown here is derived from an EMBL/GenBank/DDBJ whole genome shotgun (WGS) entry which is preliminary data.</text>
</comment>
<reference evidence="1 2" key="1">
    <citation type="submission" date="2014-12" db="EMBL/GenBank/DDBJ databases">
        <title>Genome assembly of Enhygromyxa salina DSM 15201.</title>
        <authorList>
            <person name="Sharma G."/>
            <person name="Subramanian S."/>
        </authorList>
    </citation>
    <scope>NUCLEOTIDE SEQUENCE [LARGE SCALE GENOMIC DNA]</scope>
    <source>
        <strain evidence="1 2">DSM 15201</strain>
    </source>
</reference>
<dbReference type="Gene3D" id="3.40.630.30">
    <property type="match status" value="1"/>
</dbReference>
<organism evidence="1 2">
    <name type="scientific">Enhygromyxa salina</name>
    <dbReference type="NCBI Taxonomy" id="215803"/>
    <lineage>
        <taxon>Bacteria</taxon>
        <taxon>Pseudomonadati</taxon>
        <taxon>Myxococcota</taxon>
        <taxon>Polyangia</taxon>
        <taxon>Nannocystales</taxon>
        <taxon>Nannocystaceae</taxon>
        <taxon>Enhygromyxa</taxon>
    </lineage>
</organism>
<evidence type="ECO:0000313" key="2">
    <source>
        <dbReference type="Proteomes" id="UP000031599"/>
    </source>
</evidence>
<gene>
    <name evidence="1" type="ORF">DB30_01982</name>
</gene>
<accession>A0A0C2D909</accession>
<proteinExistence type="predicted"/>
<evidence type="ECO:0000313" key="1">
    <source>
        <dbReference type="EMBL" id="KIG18095.1"/>
    </source>
</evidence>
<dbReference type="AlphaFoldDB" id="A0A0C2D909"/>
<dbReference type="RefSeq" id="WP_146658265.1">
    <property type="nucleotide sequence ID" value="NZ_JMCC02000015.1"/>
</dbReference>
<name>A0A0C2D909_9BACT</name>
<dbReference type="InterPro" id="IPR016181">
    <property type="entry name" value="Acyl_CoA_acyltransferase"/>
</dbReference>
<sequence length="70" mass="7659">MGRDLIYRGEGVGDMLLRRAFERTLAVAKLIGVAFLVVDAKHGKASWYEARGFTLAGDPDRLVLPVKSIA</sequence>
<dbReference type="EMBL" id="JMCC02000015">
    <property type="protein sequence ID" value="KIG18095.1"/>
    <property type="molecule type" value="Genomic_DNA"/>
</dbReference>
<dbReference type="SUPFAM" id="SSF55729">
    <property type="entry name" value="Acyl-CoA N-acyltransferases (Nat)"/>
    <property type="match status" value="1"/>
</dbReference>
<protein>
    <recommendedName>
        <fullName evidence="3">N-acetyltransferase domain-containing protein</fullName>
    </recommendedName>
</protein>